<name>A0A1J5DR55_9BACT</name>
<dbReference type="Proteomes" id="UP000183085">
    <property type="component" value="Unassembled WGS sequence"/>
</dbReference>
<dbReference type="AlphaFoldDB" id="A0A1J5DR55"/>
<dbReference type="GO" id="GO:0003677">
    <property type="term" value="F:DNA binding"/>
    <property type="evidence" value="ECO:0007669"/>
    <property type="project" value="InterPro"/>
</dbReference>
<keyword evidence="9" id="KW-0472">Membrane</keyword>
<dbReference type="Gene3D" id="3.40.50.300">
    <property type="entry name" value="P-loop containing nucleotide triphosphate hydrolases"/>
    <property type="match status" value="1"/>
</dbReference>
<evidence type="ECO:0000256" key="9">
    <source>
        <dbReference type="SAM" id="Phobius"/>
    </source>
</evidence>
<dbReference type="InterPro" id="IPR027417">
    <property type="entry name" value="P-loop_NTPase"/>
</dbReference>
<dbReference type="EMBL" id="MNYI01000174">
    <property type="protein sequence ID" value="OIP38604.1"/>
    <property type="molecule type" value="Genomic_DNA"/>
</dbReference>
<dbReference type="InterPro" id="IPR048466">
    <property type="entry name" value="DNA_pol3_delta-like_C"/>
</dbReference>
<keyword evidence="9" id="KW-0812">Transmembrane</keyword>
<dbReference type="EC" id="2.7.7.7" evidence="1"/>
<protein>
    <recommendedName>
        <fullName evidence="2">DNA polymerase III subunit delta</fullName>
        <ecNumber evidence="1">2.7.7.7</ecNumber>
    </recommendedName>
</protein>
<keyword evidence="6" id="KW-0239">DNA-directed DNA polymerase</keyword>
<gene>
    <name evidence="12" type="ORF">AUJ95_06615</name>
</gene>
<evidence type="ECO:0000256" key="4">
    <source>
        <dbReference type="ARBA" id="ARBA00022695"/>
    </source>
</evidence>
<keyword evidence="3" id="KW-0808">Transferase</keyword>
<dbReference type="Pfam" id="PF21694">
    <property type="entry name" value="DNA_pol3_delta_C"/>
    <property type="match status" value="1"/>
</dbReference>
<dbReference type="NCBIfam" id="TIGR01128">
    <property type="entry name" value="holA"/>
    <property type="match status" value="1"/>
</dbReference>
<evidence type="ECO:0000256" key="3">
    <source>
        <dbReference type="ARBA" id="ARBA00022679"/>
    </source>
</evidence>
<reference evidence="12 13" key="1">
    <citation type="journal article" date="2016" name="Environ. Microbiol.">
        <title>Genomic resolution of a cold subsurface aquifer community provides metabolic insights for novel microbes adapted to high CO concentrations.</title>
        <authorList>
            <person name="Probst A.J."/>
            <person name="Castelle C.J."/>
            <person name="Singh A."/>
            <person name="Brown C.T."/>
            <person name="Anantharaman K."/>
            <person name="Sharon I."/>
            <person name="Hug L.A."/>
            <person name="Burstein D."/>
            <person name="Emerson J.B."/>
            <person name="Thomas B.C."/>
            <person name="Banfield J.F."/>
        </authorList>
    </citation>
    <scope>NUCLEOTIDE SEQUENCE [LARGE SCALE GENOMIC DNA]</scope>
    <source>
        <strain evidence="12">CG2_30_40_21</strain>
    </source>
</reference>
<dbReference type="GO" id="GO:0006261">
    <property type="term" value="P:DNA-templated DNA replication"/>
    <property type="evidence" value="ECO:0007669"/>
    <property type="project" value="TreeGrafter"/>
</dbReference>
<evidence type="ECO:0000259" key="11">
    <source>
        <dbReference type="Pfam" id="PF21694"/>
    </source>
</evidence>
<dbReference type="GO" id="GO:0003887">
    <property type="term" value="F:DNA-directed DNA polymerase activity"/>
    <property type="evidence" value="ECO:0007669"/>
    <property type="project" value="UniProtKB-KW"/>
</dbReference>
<evidence type="ECO:0000313" key="13">
    <source>
        <dbReference type="Proteomes" id="UP000183085"/>
    </source>
</evidence>
<dbReference type="InterPro" id="IPR010372">
    <property type="entry name" value="DNA_pol3_delta_N"/>
</dbReference>
<organism evidence="12 13">
    <name type="scientific">Candidatus Desantisbacteria bacterium CG2_30_40_21</name>
    <dbReference type="NCBI Taxonomy" id="1817895"/>
    <lineage>
        <taxon>Bacteria</taxon>
        <taxon>Candidatus Desantisiibacteriota</taxon>
    </lineage>
</organism>
<sequence>MRIAAATNSLLFGLFYDIIIIMITYKHFLSELKKSELLPVYLLAGPEEYLKEECIKIIKGRLFTPGDLVEMNLQVIYGDTNQAVTIINACKAMPFGAKKKLVIVKNFSKLSKEDKTQLTPYLSSPTIHTCLILITEKIEKDVVHDGCQVVNFYSLYESEVNDWIGQQVQKYKKKIRTDASRLLVSKVGTGLSGLSSEIEKLCLFVGKKEHIETIDVTEVVSNNREANIFELMDAIGQKRAQQALKALNDLLSQKEEPVKILFMITRHLRNIFKLKFLQKQGIPTAQIWKTLKINWPAQQTSLLKQAEFHQEQDLRNVFTLLLETDISLKSQDPKLYYIVMEVLIFRLCQKEG</sequence>
<evidence type="ECO:0000256" key="1">
    <source>
        <dbReference type="ARBA" id="ARBA00012417"/>
    </source>
</evidence>
<dbReference type="SUPFAM" id="SSF52540">
    <property type="entry name" value="P-loop containing nucleoside triphosphate hydrolases"/>
    <property type="match status" value="1"/>
</dbReference>
<evidence type="ECO:0000256" key="2">
    <source>
        <dbReference type="ARBA" id="ARBA00017703"/>
    </source>
</evidence>
<feature type="domain" description="DNA polymerase III delta N-terminal" evidence="10">
    <location>
        <begin position="41"/>
        <end position="140"/>
    </location>
</feature>
<proteinExistence type="inferred from homology"/>
<evidence type="ECO:0000256" key="5">
    <source>
        <dbReference type="ARBA" id="ARBA00022705"/>
    </source>
</evidence>
<dbReference type="Pfam" id="PF06144">
    <property type="entry name" value="DNA_pol3_delta"/>
    <property type="match status" value="1"/>
</dbReference>
<evidence type="ECO:0000256" key="8">
    <source>
        <dbReference type="ARBA" id="ARBA00049244"/>
    </source>
</evidence>
<keyword evidence="5" id="KW-0235">DNA replication</keyword>
<dbReference type="Gene3D" id="1.10.8.60">
    <property type="match status" value="1"/>
</dbReference>
<feature type="domain" description="DNA polymerase III delta subunit-like C-terminal" evidence="11">
    <location>
        <begin position="225"/>
        <end position="344"/>
    </location>
</feature>
<evidence type="ECO:0000313" key="12">
    <source>
        <dbReference type="EMBL" id="OIP38604.1"/>
    </source>
</evidence>
<comment type="caution">
    <text evidence="12">The sequence shown here is derived from an EMBL/GenBank/DDBJ whole genome shotgun (WGS) entry which is preliminary data.</text>
</comment>
<evidence type="ECO:0000256" key="6">
    <source>
        <dbReference type="ARBA" id="ARBA00022932"/>
    </source>
</evidence>
<dbReference type="STRING" id="1817895.AUJ95_06615"/>
<dbReference type="PANTHER" id="PTHR34388:SF1">
    <property type="entry name" value="DNA POLYMERASE III SUBUNIT DELTA"/>
    <property type="match status" value="1"/>
</dbReference>
<dbReference type="InterPro" id="IPR008921">
    <property type="entry name" value="DNA_pol3_clamp-load_cplx_C"/>
</dbReference>
<keyword evidence="9" id="KW-1133">Transmembrane helix</keyword>
<dbReference type="PANTHER" id="PTHR34388">
    <property type="entry name" value="DNA POLYMERASE III SUBUNIT DELTA"/>
    <property type="match status" value="1"/>
</dbReference>
<dbReference type="SUPFAM" id="SSF48019">
    <property type="entry name" value="post-AAA+ oligomerization domain-like"/>
    <property type="match status" value="1"/>
</dbReference>
<evidence type="ECO:0000259" key="10">
    <source>
        <dbReference type="Pfam" id="PF06144"/>
    </source>
</evidence>
<comment type="catalytic activity">
    <reaction evidence="8">
        <text>DNA(n) + a 2'-deoxyribonucleoside 5'-triphosphate = DNA(n+1) + diphosphate</text>
        <dbReference type="Rhea" id="RHEA:22508"/>
        <dbReference type="Rhea" id="RHEA-COMP:17339"/>
        <dbReference type="Rhea" id="RHEA-COMP:17340"/>
        <dbReference type="ChEBI" id="CHEBI:33019"/>
        <dbReference type="ChEBI" id="CHEBI:61560"/>
        <dbReference type="ChEBI" id="CHEBI:173112"/>
        <dbReference type="EC" id="2.7.7.7"/>
    </reaction>
</comment>
<dbReference type="InterPro" id="IPR005790">
    <property type="entry name" value="DNA_polIII_delta"/>
</dbReference>
<feature type="transmembrane region" description="Helical" evidence="9">
    <location>
        <begin position="6"/>
        <end position="25"/>
    </location>
</feature>
<dbReference type="Gene3D" id="1.20.272.10">
    <property type="match status" value="1"/>
</dbReference>
<dbReference type="GO" id="GO:0009360">
    <property type="term" value="C:DNA polymerase III complex"/>
    <property type="evidence" value="ECO:0007669"/>
    <property type="project" value="InterPro"/>
</dbReference>
<comment type="similarity">
    <text evidence="7">Belongs to the DNA polymerase HolA subunit family.</text>
</comment>
<evidence type="ECO:0000256" key="7">
    <source>
        <dbReference type="ARBA" id="ARBA00034754"/>
    </source>
</evidence>
<accession>A0A1J5DR55</accession>
<keyword evidence="4" id="KW-0548">Nucleotidyltransferase</keyword>